<dbReference type="SUPFAM" id="SSF47413">
    <property type="entry name" value="lambda repressor-like DNA-binding domains"/>
    <property type="match status" value="1"/>
</dbReference>
<dbReference type="RefSeq" id="WP_345494142.1">
    <property type="nucleotide sequence ID" value="NZ_BAABJM010000001.1"/>
</dbReference>
<dbReference type="Gene3D" id="1.10.260.40">
    <property type="entry name" value="lambda repressor-like DNA-binding domains"/>
    <property type="match status" value="1"/>
</dbReference>
<evidence type="ECO:0000313" key="2">
    <source>
        <dbReference type="EMBL" id="GAA5047155.1"/>
    </source>
</evidence>
<gene>
    <name evidence="2" type="ORF">GCM10023318_13300</name>
</gene>
<dbReference type="InterPro" id="IPR010982">
    <property type="entry name" value="Lambda_DNA-bd_dom_sf"/>
</dbReference>
<dbReference type="InterPro" id="IPR001387">
    <property type="entry name" value="Cro/C1-type_HTH"/>
</dbReference>
<dbReference type="PROSITE" id="PS50943">
    <property type="entry name" value="HTH_CROC1"/>
    <property type="match status" value="1"/>
</dbReference>
<protein>
    <recommendedName>
        <fullName evidence="1">HTH cro/C1-type domain-containing protein</fullName>
    </recommendedName>
</protein>
<name>A0ABP9JXV5_9NOCA</name>
<dbReference type="EMBL" id="BAABJM010000001">
    <property type="protein sequence ID" value="GAA5047155.1"/>
    <property type="molecule type" value="Genomic_DNA"/>
</dbReference>
<accession>A0ABP9JXV5</accession>
<dbReference type="Proteomes" id="UP001500603">
    <property type="component" value="Unassembled WGS sequence"/>
</dbReference>
<dbReference type="Pfam" id="PF01381">
    <property type="entry name" value="HTH_3"/>
    <property type="match status" value="1"/>
</dbReference>
<feature type="domain" description="HTH cro/C1-type" evidence="1">
    <location>
        <begin position="7"/>
        <end position="50"/>
    </location>
</feature>
<organism evidence="2 3">
    <name type="scientific">Nocardia callitridis</name>
    <dbReference type="NCBI Taxonomy" id="648753"/>
    <lineage>
        <taxon>Bacteria</taxon>
        <taxon>Bacillati</taxon>
        <taxon>Actinomycetota</taxon>
        <taxon>Actinomycetes</taxon>
        <taxon>Mycobacteriales</taxon>
        <taxon>Nocardiaceae</taxon>
        <taxon>Nocardia</taxon>
    </lineage>
</organism>
<sequence>MAVEHLLRQARAAASLSQAELAEAAGTSQPTLSAYEHGQKSPTLDTVARIVGEAGFELALTPKIEFTESGNTRGQPIMTPAVLPRLPLDKALATIELPLHLNWSDRGRRYNLRDRRQRARVYEIVLREGTPSDILTYIDGVLLVDIWNELVLPHPVRAAWEQTVHEIGDPGRSVA</sequence>
<proteinExistence type="predicted"/>
<evidence type="ECO:0000259" key="1">
    <source>
        <dbReference type="PROSITE" id="PS50943"/>
    </source>
</evidence>
<dbReference type="SMART" id="SM00530">
    <property type="entry name" value="HTH_XRE"/>
    <property type="match status" value="1"/>
</dbReference>
<dbReference type="CDD" id="cd00093">
    <property type="entry name" value="HTH_XRE"/>
    <property type="match status" value="1"/>
</dbReference>
<comment type="caution">
    <text evidence="2">The sequence shown here is derived from an EMBL/GenBank/DDBJ whole genome shotgun (WGS) entry which is preliminary data.</text>
</comment>
<evidence type="ECO:0000313" key="3">
    <source>
        <dbReference type="Proteomes" id="UP001500603"/>
    </source>
</evidence>
<keyword evidence="3" id="KW-1185">Reference proteome</keyword>
<reference evidence="3" key="1">
    <citation type="journal article" date="2019" name="Int. J. Syst. Evol. Microbiol.">
        <title>The Global Catalogue of Microorganisms (GCM) 10K type strain sequencing project: providing services to taxonomists for standard genome sequencing and annotation.</title>
        <authorList>
            <consortium name="The Broad Institute Genomics Platform"/>
            <consortium name="The Broad Institute Genome Sequencing Center for Infectious Disease"/>
            <person name="Wu L."/>
            <person name="Ma J."/>
        </authorList>
    </citation>
    <scope>NUCLEOTIDE SEQUENCE [LARGE SCALE GENOMIC DNA]</scope>
    <source>
        <strain evidence="3">JCM 18298</strain>
    </source>
</reference>